<protein>
    <submittedName>
        <fullName evidence="1">Uncharacterized protein</fullName>
    </submittedName>
</protein>
<evidence type="ECO:0000313" key="2">
    <source>
        <dbReference type="Proteomes" id="UP000091857"/>
    </source>
</evidence>
<evidence type="ECO:0000313" key="1">
    <source>
        <dbReference type="EMBL" id="KAG8646340.1"/>
    </source>
</evidence>
<dbReference type="Proteomes" id="UP000091857">
    <property type="component" value="Chromosome 10"/>
</dbReference>
<comment type="caution">
    <text evidence="1">The sequence shown here is derived from an EMBL/GenBank/DDBJ whole genome shotgun (WGS) entry which is preliminary data.</text>
</comment>
<reference evidence="2" key="1">
    <citation type="journal article" date="2016" name="Nat. Biotechnol.">
        <title>Sequencing wild and cultivated cassava and related species reveals extensive interspecific hybridization and genetic diversity.</title>
        <authorList>
            <person name="Bredeson J.V."/>
            <person name="Lyons J.B."/>
            <person name="Prochnik S.E."/>
            <person name="Wu G.A."/>
            <person name="Ha C.M."/>
            <person name="Edsinger-Gonzales E."/>
            <person name="Grimwood J."/>
            <person name="Schmutz J."/>
            <person name="Rabbi I.Y."/>
            <person name="Egesi C."/>
            <person name="Nauluvula P."/>
            <person name="Lebot V."/>
            <person name="Ndunguru J."/>
            <person name="Mkamilo G."/>
            <person name="Bart R.S."/>
            <person name="Setter T.L."/>
            <person name="Gleadow R.M."/>
            <person name="Kulakow P."/>
            <person name="Ferguson M.E."/>
            <person name="Rounsley S."/>
            <person name="Rokhsar D.S."/>
        </authorList>
    </citation>
    <scope>NUCLEOTIDE SEQUENCE [LARGE SCALE GENOMIC DNA]</scope>
    <source>
        <strain evidence="2">cv. AM560-2</strain>
    </source>
</reference>
<keyword evidence="2" id="KW-1185">Reference proteome</keyword>
<organism evidence="1 2">
    <name type="scientific">Manihot esculenta</name>
    <name type="common">Cassava</name>
    <name type="synonym">Jatropha manihot</name>
    <dbReference type="NCBI Taxonomy" id="3983"/>
    <lineage>
        <taxon>Eukaryota</taxon>
        <taxon>Viridiplantae</taxon>
        <taxon>Streptophyta</taxon>
        <taxon>Embryophyta</taxon>
        <taxon>Tracheophyta</taxon>
        <taxon>Spermatophyta</taxon>
        <taxon>Magnoliopsida</taxon>
        <taxon>eudicotyledons</taxon>
        <taxon>Gunneridae</taxon>
        <taxon>Pentapetalae</taxon>
        <taxon>rosids</taxon>
        <taxon>fabids</taxon>
        <taxon>Malpighiales</taxon>
        <taxon>Euphorbiaceae</taxon>
        <taxon>Crotonoideae</taxon>
        <taxon>Manihoteae</taxon>
        <taxon>Manihot</taxon>
    </lineage>
</organism>
<dbReference type="EMBL" id="CM004396">
    <property type="protein sequence ID" value="KAG8646340.1"/>
    <property type="molecule type" value="Genomic_DNA"/>
</dbReference>
<name>A0ACB7H2T7_MANES</name>
<sequence>MAMTMVFKHSLPLAMLVFLVGLLPLTEPAEVDDDCPPHDFNKSYFPQDFIFGTASSAYQIEGGTNQAETGRGPSVWDTYAHESPDRIKDGKNGDVAVDFFHRYKEDIQNVKNMGFKAFRMSISWSRIVPTGSVEDGLNEQGLAFYEAVIDEIKKNELEPFVTIFHWDTPQALEDKYGGFLSRSIVNDYADYAYILFERFHEKVKYWMTFNEPWALSGFSYDLGVFAPGRCSYWVNRKCRVGDSATEPYIVAHHILLAHAKAVKLYRKFFQEKEKEEEKRGKIGITLFTFWFEPLSNRQVDVDAQKTALDFMFGLWMDPLTYGRYPRRVQELVGDRLPKFSNNDIELLKKSYDFIGLQYYTARYANPNAHIDPRFTRYETDSRVNITVYDYNGNLIGPKVSAYSDWFYIFPKGIRALLKYTKEEYDNPLIYVTENGVDNKNDENEPIEEAVKDTFRIEYYKQHMWNVQKSIEVDKVNVQGYFAWSYIDNFEWNLGYTSRFGLYHVNYADNLKRTAKDSAIWFCRFINYKDSEPCKNLRPEENIPQVTLSNIIENTSMKARKLGKYYM</sequence>
<accession>A0ACB7H2T7</accession>
<proteinExistence type="predicted"/>
<gene>
    <name evidence="1" type="ORF">MANES_10G146900v8</name>
</gene>